<dbReference type="Proteomes" id="UP000038010">
    <property type="component" value="Unassembled WGS sequence"/>
</dbReference>
<dbReference type="Gene3D" id="6.10.140.2220">
    <property type="match status" value="1"/>
</dbReference>
<dbReference type="GeneID" id="28736983"/>
<keyword evidence="3" id="KW-0862">Zinc</keyword>
<evidence type="ECO:0000259" key="5">
    <source>
        <dbReference type="PROSITE" id="PS50865"/>
    </source>
</evidence>
<evidence type="ECO:0000256" key="4">
    <source>
        <dbReference type="PROSITE-ProRule" id="PRU00134"/>
    </source>
</evidence>
<keyword evidence="1" id="KW-0479">Metal-binding</keyword>
<name>A0A0N0NHF2_9EURO</name>
<dbReference type="PROSITE" id="PS50865">
    <property type="entry name" value="ZF_MYND_2"/>
    <property type="match status" value="1"/>
</dbReference>
<dbReference type="OrthoDB" id="437457at2759"/>
<evidence type="ECO:0000313" key="6">
    <source>
        <dbReference type="EMBL" id="KPI34621.1"/>
    </source>
</evidence>
<keyword evidence="2 4" id="KW-0863">Zinc-finger</keyword>
<dbReference type="EMBL" id="LFJN01000055">
    <property type="protein sequence ID" value="KPI34621.1"/>
    <property type="molecule type" value="Genomic_DNA"/>
</dbReference>
<evidence type="ECO:0000256" key="1">
    <source>
        <dbReference type="ARBA" id="ARBA00022723"/>
    </source>
</evidence>
<accession>A0A0N0NHF2</accession>
<dbReference type="AlphaFoldDB" id="A0A0N0NHF2"/>
<dbReference type="Pfam" id="PF01753">
    <property type="entry name" value="zf-MYND"/>
    <property type="match status" value="1"/>
</dbReference>
<dbReference type="RefSeq" id="XP_017994584.1">
    <property type="nucleotide sequence ID" value="XM_018145103.1"/>
</dbReference>
<evidence type="ECO:0000256" key="3">
    <source>
        <dbReference type="ARBA" id="ARBA00022833"/>
    </source>
</evidence>
<dbReference type="SUPFAM" id="SSF144232">
    <property type="entry name" value="HIT/MYND zinc finger-like"/>
    <property type="match status" value="1"/>
</dbReference>
<dbReference type="STRING" id="1664694.A0A0N0NHF2"/>
<comment type="caution">
    <text evidence="6">The sequence shown here is derived from an EMBL/GenBank/DDBJ whole genome shotgun (WGS) entry which is preliminary data.</text>
</comment>
<feature type="domain" description="MYND-type" evidence="5">
    <location>
        <begin position="14"/>
        <end position="50"/>
    </location>
</feature>
<dbReference type="VEuPathDB" id="FungiDB:AB675_4930"/>
<keyword evidence="7" id="KW-1185">Reference proteome</keyword>
<dbReference type="GO" id="GO:0008270">
    <property type="term" value="F:zinc ion binding"/>
    <property type="evidence" value="ECO:0007669"/>
    <property type="project" value="UniProtKB-KW"/>
</dbReference>
<gene>
    <name evidence="6" type="ORF">AB675_4930</name>
</gene>
<dbReference type="PROSITE" id="PS01360">
    <property type="entry name" value="ZF_MYND_1"/>
    <property type="match status" value="1"/>
</dbReference>
<reference evidence="6 7" key="1">
    <citation type="submission" date="2015-06" db="EMBL/GenBank/DDBJ databases">
        <title>Draft genome of the ant-associated black yeast Phialophora attae CBS 131958.</title>
        <authorList>
            <person name="Moreno L.F."/>
            <person name="Stielow B.J."/>
            <person name="de Hoog S."/>
            <person name="Vicente V.A."/>
            <person name="Weiss V.A."/>
            <person name="de Vries M."/>
            <person name="Cruz L.M."/>
            <person name="Souza E.M."/>
        </authorList>
    </citation>
    <scope>NUCLEOTIDE SEQUENCE [LARGE SCALE GENOMIC DNA]</scope>
    <source>
        <strain evidence="6 7">CBS 131958</strain>
    </source>
</reference>
<proteinExistence type="predicted"/>
<evidence type="ECO:0000313" key="7">
    <source>
        <dbReference type="Proteomes" id="UP000038010"/>
    </source>
</evidence>
<protein>
    <recommendedName>
        <fullName evidence="5">MYND-type domain-containing protein</fullName>
    </recommendedName>
</protein>
<organism evidence="6 7">
    <name type="scientific">Cyphellophora attinorum</name>
    <dbReference type="NCBI Taxonomy" id="1664694"/>
    <lineage>
        <taxon>Eukaryota</taxon>
        <taxon>Fungi</taxon>
        <taxon>Dikarya</taxon>
        <taxon>Ascomycota</taxon>
        <taxon>Pezizomycotina</taxon>
        <taxon>Eurotiomycetes</taxon>
        <taxon>Chaetothyriomycetidae</taxon>
        <taxon>Chaetothyriales</taxon>
        <taxon>Cyphellophoraceae</taxon>
        <taxon>Cyphellophora</taxon>
    </lineage>
</organism>
<evidence type="ECO:0000256" key="2">
    <source>
        <dbReference type="ARBA" id="ARBA00022771"/>
    </source>
</evidence>
<sequence>MATGANFQSVEDTCIMCPRIGSKFCPKCHDARYCSKDCQALDWSNHKIICKSFNHSRPSDLHRRVLLFPGGNTPPRFEWLEAWPISALGLPGSGEFLNTPIILGTENSDLNNCVWNTIQGRIVRRKREESLYYFKQSQDDPDFPSPMITNHGLRAFTRAGACRDSMKGPIIVSRVAEFELMQLTHRDMDMRDARNTADWLSQVGRERGTVHAANLRDTEVLGTTIESNGRVINQGCPQFSNVRITGDDVLWTSEGSQIANLLGLPLLFRSSSYGKGTLIPHPVLENPAATLLHRDVISKKVLEASGLKGAQKQLTYYGDHKFEAERERLAFVGITGFGSSMSAYSIVPDTCYVARADGKPLPKEHTEAICSYIADKIEPQLIAATDDLYENDLVTKRDEILDSITKDSFLEYYEAMREEKVKRCNMSWRDLPNPYEIKEFDVGLLKAHAPRVPTFVHPPIPRIGPIENYGWPPNEERTYRVA</sequence>
<dbReference type="InterPro" id="IPR002893">
    <property type="entry name" value="Znf_MYND"/>
</dbReference>